<proteinExistence type="predicted"/>
<name>F8DBX5_HALXS</name>
<reference evidence="2 3" key="1">
    <citation type="journal article" date="2012" name="Stand. Genomic Sci.">
        <title>Complete genome sequence of Halopiger xanaduensis type strain (SH-6(T)).</title>
        <authorList>
            <person name="Anderson I."/>
            <person name="Tindall B.J."/>
            <person name="Rohde M."/>
            <person name="Lucas S."/>
            <person name="Han J."/>
            <person name="Lapidus A."/>
            <person name="Cheng J.F."/>
            <person name="Goodwin L."/>
            <person name="Pitluck S."/>
            <person name="Peters L."/>
            <person name="Pati A."/>
            <person name="Mikhailova N."/>
            <person name="Pagani I."/>
            <person name="Teshima H."/>
            <person name="Han C."/>
            <person name="Tapia R."/>
            <person name="Land M."/>
            <person name="Woyke T."/>
            <person name="Klenk H.P."/>
            <person name="Kyrpides N."/>
            <person name="Ivanova N."/>
        </authorList>
    </citation>
    <scope>NUCLEOTIDE SEQUENCE [LARGE SCALE GENOMIC DNA]</scope>
    <source>
        <strain evidence="3">DSM 18323 / JCM 14033 / SH-6</strain>
    </source>
</reference>
<keyword evidence="1" id="KW-0812">Transmembrane</keyword>
<evidence type="ECO:0000313" key="3">
    <source>
        <dbReference type="Proteomes" id="UP000006794"/>
    </source>
</evidence>
<dbReference type="EMBL" id="CP002839">
    <property type="protein sequence ID" value="AEH35951.1"/>
    <property type="molecule type" value="Genomic_DNA"/>
</dbReference>
<feature type="transmembrane region" description="Helical" evidence="1">
    <location>
        <begin position="21"/>
        <end position="42"/>
    </location>
</feature>
<feature type="transmembrane region" description="Helical" evidence="1">
    <location>
        <begin position="62"/>
        <end position="80"/>
    </location>
</feature>
<feature type="transmembrane region" description="Helical" evidence="1">
    <location>
        <begin position="92"/>
        <end position="112"/>
    </location>
</feature>
<sequence length="140" mass="14893">MATANPFSRMKNHEGVDLIDAVLAPLFVAATLAMSGLGTIGIDSPITFYLGDALYSASSVEITYAFIFSMIIIGIAWLSNEARDFSDFSQEQGAVVGGMVLLNLAVALVPPVGAAMAAYWYAGLLLIMFNGAGYYLIAYY</sequence>
<evidence type="ECO:0000313" key="2">
    <source>
        <dbReference type="EMBL" id="AEH35951.1"/>
    </source>
</evidence>
<dbReference type="AlphaFoldDB" id="F8DBX5"/>
<feature type="transmembrane region" description="Helical" evidence="1">
    <location>
        <begin position="118"/>
        <end position="137"/>
    </location>
</feature>
<dbReference type="Proteomes" id="UP000006794">
    <property type="component" value="Chromosome"/>
</dbReference>
<protein>
    <submittedName>
        <fullName evidence="2">Uncharacterized protein</fullName>
    </submittedName>
</protein>
<dbReference type="KEGG" id="hxa:Halxa_1318"/>
<keyword evidence="1" id="KW-0472">Membrane</keyword>
<evidence type="ECO:0000256" key="1">
    <source>
        <dbReference type="SAM" id="Phobius"/>
    </source>
</evidence>
<dbReference type="RefSeq" id="WP_013878848.1">
    <property type="nucleotide sequence ID" value="NC_015666.1"/>
</dbReference>
<accession>F8DBX5</accession>
<keyword evidence="3" id="KW-1185">Reference proteome</keyword>
<dbReference type="GeneID" id="10796288"/>
<dbReference type="STRING" id="797210.Halxa_1318"/>
<organism evidence="2 3">
    <name type="scientific">Halopiger xanaduensis (strain DSM 18323 / JCM 14033 / SH-6)</name>
    <dbReference type="NCBI Taxonomy" id="797210"/>
    <lineage>
        <taxon>Archaea</taxon>
        <taxon>Methanobacteriati</taxon>
        <taxon>Methanobacteriota</taxon>
        <taxon>Stenosarchaea group</taxon>
        <taxon>Halobacteria</taxon>
        <taxon>Halobacteriales</taxon>
        <taxon>Natrialbaceae</taxon>
        <taxon>Halopiger</taxon>
    </lineage>
</organism>
<dbReference type="InterPro" id="IPR058336">
    <property type="entry name" value="VP3-like_halobact-type"/>
</dbReference>
<dbReference type="eggNOG" id="arCOG09098">
    <property type="taxonomic scope" value="Archaea"/>
</dbReference>
<dbReference type="Pfam" id="PF26064">
    <property type="entry name" value="DUF8023"/>
    <property type="match status" value="1"/>
</dbReference>
<keyword evidence="1" id="KW-1133">Transmembrane helix</keyword>
<dbReference type="HOGENOM" id="CLU_1830575_0_0_2"/>
<gene>
    <name evidence="2" type="ordered locus">Halxa_1318</name>
</gene>